<dbReference type="EMBL" id="MCGE01000009">
    <property type="protein sequence ID" value="ORZ17626.1"/>
    <property type="molecule type" value="Genomic_DNA"/>
</dbReference>
<dbReference type="Proteomes" id="UP000193560">
    <property type="component" value="Unassembled WGS sequence"/>
</dbReference>
<feature type="compositionally biased region" description="Polar residues" evidence="1">
    <location>
        <begin position="320"/>
        <end position="343"/>
    </location>
</feature>
<keyword evidence="3" id="KW-1185">Reference proteome</keyword>
<feature type="compositionally biased region" description="Basic residues" evidence="1">
    <location>
        <begin position="302"/>
        <end position="314"/>
    </location>
</feature>
<organism evidence="2 3">
    <name type="scientific">Absidia repens</name>
    <dbReference type="NCBI Taxonomy" id="90262"/>
    <lineage>
        <taxon>Eukaryota</taxon>
        <taxon>Fungi</taxon>
        <taxon>Fungi incertae sedis</taxon>
        <taxon>Mucoromycota</taxon>
        <taxon>Mucoromycotina</taxon>
        <taxon>Mucoromycetes</taxon>
        <taxon>Mucorales</taxon>
        <taxon>Cunninghamellaceae</taxon>
        <taxon>Absidia</taxon>
    </lineage>
</organism>
<reference evidence="2 3" key="1">
    <citation type="submission" date="2016-07" db="EMBL/GenBank/DDBJ databases">
        <title>Pervasive Adenine N6-methylation of Active Genes in Fungi.</title>
        <authorList>
            <consortium name="DOE Joint Genome Institute"/>
            <person name="Mondo S.J."/>
            <person name="Dannebaum R.O."/>
            <person name="Kuo R.C."/>
            <person name="Labutti K."/>
            <person name="Haridas S."/>
            <person name="Kuo A."/>
            <person name="Salamov A."/>
            <person name="Ahrendt S.R."/>
            <person name="Lipzen A."/>
            <person name="Sullivan W."/>
            <person name="Andreopoulos W.B."/>
            <person name="Clum A."/>
            <person name="Lindquist E."/>
            <person name="Daum C."/>
            <person name="Ramamoorthy G.K."/>
            <person name="Gryganskyi A."/>
            <person name="Culley D."/>
            <person name="Magnuson J.K."/>
            <person name="James T.Y."/>
            <person name="O'Malley M.A."/>
            <person name="Stajich J.E."/>
            <person name="Spatafora J.W."/>
            <person name="Visel A."/>
            <person name="Grigoriev I.V."/>
        </authorList>
    </citation>
    <scope>NUCLEOTIDE SEQUENCE [LARGE SCALE GENOMIC DNA]</scope>
    <source>
        <strain evidence="2 3">NRRL 1336</strain>
    </source>
</reference>
<gene>
    <name evidence="2" type="ORF">BCR42DRAFT_412159</name>
</gene>
<dbReference type="OrthoDB" id="271553at2759"/>
<dbReference type="AlphaFoldDB" id="A0A1X2IJ97"/>
<sequence>MSFFDSLLYSFSNIFSIGPDLYDDEGDECCGGAGPGGTCCKNIKPSVQQKEVILTTPPLTPPTCQQQQQHSQSHQDLYTCHCSDGDHVTADDSRTTIKLVVCGQQLQRQISSQSVTAPTSSESTSLAWIEDYLQTSTEFKTCAVALGQQCQDVLFSLSHCVFVLSGASKENRPLNRLLDWMNEQIMMTRRHPPLHHLAYGIICLGNQQLATVFQEKLNQLGATEIQPICNVRQLQQQQNDEEVVEDDSIQKWIIAFLNGLRQREQTRSTKHHPTSAGCTNGMVDVEDMGQVAQKISLMNKKKLVQHHPRARPKRIIGLDPTSSKQKAAPTTQVTTHATSSIDI</sequence>
<proteinExistence type="predicted"/>
<evidence type="ECO:0000313" key="2">
    <source>
        <dbReference type="EMBL" id="ORZ17626.1"/>
    </source>
</evidence>
<evidence type="ECO:0000256" key="1">
    <source>
        <dbReference type="SAM" id="MobiDB-lite"/>
    </source>
</evidence>
<feature type="region of interest" description="Disordered" evidence="1">
    <location>
        <begin position="302"/>
        <end position="343"/>
    </location>
</feature>
<name>A0A1X2IJ97_9FUNG</name>
<evidence type="ECO:0000313" key="3">
    <source>
        <dbReference type="Proteomes" id="UP000193560"/>
    </source>
</evidence>
<protein>
    <submittedName>
        <fullName evidence="2">Uncharacterized protein</fullName>
    </submittedName>
</protein>
<comment type="caution">
    <text evidence="2">The sequence shown here is derived from an EMBL/GenBank/DDBJ whole genome shotgun (WGS) entry which is preliminary data.</text>
</comment>
<dbReference type="STRING" id="90262.A0A1X2IJ97"/>
<accession>A0A1X2IJ97</accession>